<evidence type="ECO:0000313" key="8">
    <source>
        <dbReference type="Proteomes" id="UP000245609"/>
    </source>
</evidence>
<feature type="compositionally biased region" description="Polar residues" evidence="5">
    <location>
        <begin position="484"/>
        <end position="498"/>
    </location>
</feature>
<organism evidence="7 8">
    <name type="scientific">Smittium megazygosporum</name>
    <dbReference type="NCBI Taxonomy" id="133381"/>
    <lineage>
        <taxon>Eukaryota</taxon>
        <taxon>Fungi</taxon>
        <taxon>Fungi incertae sedis</taxon>
        <taxon>Zoopagomycota</taxon>
        <taxon>Kickxellomycotina</taxon>
        <taxon>Harpellomycetes</taxon>
        <taxon>Harpellales</taxon>
        <taxon>Legeriomycetaceae</taxon>
        <taxon>Smittium</taxon>
    </lineage>
</organism>
<gene>
    <name evidence="7" type="ORF">BB560_007107</name>
</gene>
<dbReference type="InterPro" id="IPR035979">
    <property type="entry name" value="RBD_domain_sf"/>
</dbReference>
<sequence length="671" mass="74799">MENTVVSSSSAPRSATSKLPLESEDSSKTSKQSKGRPPRNSFRKPRPSQQPNSSKKKNSETSAFQEEHADQVNPVSSKQQLPSKKSSATSFEILNKEQAPKSKKNIGKRSEKFKTSVSKTQKNQSTYKTEGDKKHLAPKEKDDPKTNGHPASQKPAPPAKKYQTRNKLNKKTSSFKTRPTKHDSSSKPLKHNQRIPEYSLQKVVIRGLPPDLPSHTFWKSVEKSLPWYQEANEGHFEKVSRKVSSVLLARNSFQTSEGLTTEKPDNPSVSGSSLNLHDNLADTNSNDNNTTSPGKTGEDNNNEKSDFPVNNQTNPESSGTSTTNELSSDALQSAKDFDTNKDPASKKQENDDDNNTLYLGLTEFVTFEKYVSKNLQVLEQPPYFKYFYPGKVSVKPLKTSSPSRAYINFKTQAEAETFVRNYSNHKFVSKDKNVTVAKVEYAIFQMNPNEHKSKPDILVNTIGKDKDFLEFVNSKKNAEKQDDSGTPQSNNLEPTSANPDIVRPDSKLDNENSAQNQNKEETPSTAILDYLRKKKKIALKKSSEKKLARATKKRDSKPSNSNKSVKGDPGTPAITLMNRKVQSTRKVQEDAPAIPYLSDLHHKDADVKTGISSFKKSFKPKHKQKAVSFNTNSPSNSGTTNDTGSPNTGPSTVRRKPKQHPNTKKQDKVEK</sequence>
<evidence type="ECO:0000313" key="7">
    <source>
        <dbReference type="EMBL" id="PVU85229.1"/>
    </source>
</evidence>
<feature type="region of interest" description="Disordered" evidence="5">
    <location>
        <begin position="476"/>
        <end position="527"/>
    </location>
</feature>
<feature type="compositionally biased region" description="Low complexity" evidence="5">
    <location>
        <begin position="76"/>
        <end position="87"/>
    </location>
</feature>
<dbReference type="GO" id="GO:0005737">
    <property type="term" value="C:cytoplasm"/>
    <property type="evidence" value="ECO:0007669"/>
    <property type="project" value="TreeGrafter"/>
</dbReference>
<dbReference type="EMBL" id="MBFS01003707">
    <property type="protein sequence ID" value="PVU85229.1"/>
    <property type="molecule type" value="Genomic_DNA"/>
</dbReference>
<feature type="compositionally biased region" description="Basic residues" evidence="5">
    <location>
        <begin position="616"/>
        <end position="625"/>
    </location>
</feature>
<protein>
    <recommendedName>
        <fullName evidence="6">UPF3 domain-containing protein</fullName>
    </recommendedName>
</protein>
<comment type="caution">
    <text evidence="7">The sequence shown here is derived from an EMBL/GenBank/DDBJ whole genome shotgun (WGS) entry which is preliminary data.</text>
</comment>
<dbReference type="InterPro" id="IPR039722">
    <property type="entry name" value="Upf3"/>
</dbReference>
<feature type="region of interest" description="Disordered" evidence="5">
    <location>
        <begin position="256"/>
        <end position="328"/>
    </location>
</feature>
<feature type="region of interest" description="Disordered" evidence="5">
    <location>
        <begin position="540"/>
        <end position="671"/>
    </location>
</feature>
<feature type="compositionally biased region" description="Polar residues" evidence="5">
    <location>
        <begin position="267"/>
        <end position="276"/>
    </location>
</feature>
<keyword evidence="8" id="KW-1185">Reference proteome</keyword>
<name>A0A2T9XYQ6_9FUNG</name>
<proteinExistence type="inferred from homology"/>
<dbReference type="InterPro" id="IPR005120">
    <property type="entry name" value="UPF3_dom"/>
</dbReference>
<dbReference type="SUPFAM" id="SSF54928">
    <property type="entry name" value="RNA-binding domain, RBD"/>
    <property type="match status" value="1"/>
</dbReference>
<dbReference type="PANTHER" id="PTHR13112">
    <property type="entry name" value="UPF3 REGULATOR OF NONSENSE TRANSCRIPTS-LIKE PROTEIN"/>
    <property type="match status" value="1"/>
</dbReference>
<feature type="compositionally biased region" description="Basic and acidic residues" evidence="5">
    <location>
        <begin position="335"/>
        <end position="349"/>
    </location>
</feature>
<dbReference type="AlphaFoldDB" id="A0A2T9XYQ6"/>
<dbReference type="InterPro" id="IPR012677">
    <property type="entry name" value="Nucleotide-bd_a/b_plait_sf"/>
</dbReference>
<feature type="region of interest" description="Disordered" evidence="5">
    <location>
        <begin position="1"/>
        <end position="196"/>
    </location>
</feature>
<keyword evidence="4" id="KW-0539">Nucleus</keyword>
<evidence type="ECO:0000256" key="2">
    <source>
        <dbReference type="ARBA" id="ARBA00005991"/>
    </source>
</evidence>
<feature type="compositionally biased region" description="Basic and acidic residues" evidence="5">
    <location>
        <begin position="129"/>
        <end position="146"/>
    </location>
</feature>
<feature type="compositionally biased region" description="Basic residues" evidence="5">
    <location>
        <begin position="653"/>
        <end position="663"/>
    </location>
</feature>
<reference evidence="7 8" key="1">
    <citation type="journal article" date="2018" name="MBio">
        <title>Comparative Genomics Reveals the Core Gene Toolbox for the Fungus-Insect Symbiosis.</title>
        <authorList>
            <person name="Wang Y."/>
            <person name="Stata M."/>
            <person name="Wang W."/>
            <person name="Stajich J.E."/>
            <person name="White M.M."/>
            <person name="Moncalvo J.M."/>
        </authorList>
    </citation>
    <scope>NUCLEOTIDE SEQUENCE [LARGE SCALE GENOMIC DNA]</scope>
    <source>
        <strain evidence="7 8">SC-DP-2</strain>
    </source>
</reference>
<evidence type="ECO:0000256" key="1">
    <source>
        <dbReference type="ARBA" id="ARBA00004123"/>
    </source>
</evidence>
<evidence type="ECO:0000259" key="6">
    <source>
        <dbReference type="Pfam" id="PF03467"/>
    </source>
</evidence>
<dbReference type="GO" id="GO:0005730">
    <property type="term" value="C:nucleolus"/>
    <property type="evidence" value="ECO:0007669"/>
    <property type="project" value="TreeGrafter"/>
</dbReference>
<feature type="region of interest" description="Disordered" evidence="5">
    <location>
        <begin position="335"/>
        <end position="354"/>
    </location>
</feature>
<evidence type="ECO:0000256" key="5">
    <source>
        <dbReference type="SAM" id="MobiDB-lite"/>
    </source>
</evidence>
<evidence type="ECO:0000256" key="4">
    <source>
        <dbReference type="ARBA" id="ARBA00023242"/>
    </source>
</evidence>
<dbReference type="GO" id="GO:0000184">
    <property type="term" value="P:nuclear-transcribed mRNA catabolic process, nonsense-mediated decay"/>
    <property type="evidence" value="ECO:0007669"/>
    <property type="project" value="UniProtKB-KW"/>
</dbReference>
<dbReference type="Gene3D" id="3.30.70.330">
    <property type="match status" value="1"/>
</dbReference>
<feature type="compositionally biased region" description="Low complexity" evidence="5">
    <location>
        <begin position="282"/>
        <end position="292"/>
    </location>
</feature>
<dbReference type="GO" id="GO:0045727">
    <property type="term" value="P:positive regulation of translation"/>
    <property type="evidence" value="ECO:0007669"/>
    <property type="project" value="TreeGrafter"/>
</dbReference>
<dbReference type="CDD" id="cd12455">
    <property type="entry name" value="RRM_like_Smg4_UPF3"/>
    <property type="match status" value="1"/>
</dbReference>
<feature type="compositionally biased region" description="Low complexity" evidence="5">
    <location>
        <begin position="628"/>
        <end position="650"/>
    </location>
</feature>
<feature type="compositionally biased region" description="Basic and acidic residues" evidence="5">
    <location>
        <begin position="296"/>
        <end position="306"/>
    </location>
</feature>
<feature type="compositionally biased region" description="Polar residues" evidence="5">
    <location>
        <begin position="115"/>
        <end position="128"/>
    </location>
</feature>
<feature type="compositionally biased region" description="Polar residues" evidence="5">
    <location>
        <begin position="308"/>
        <end position="328"/>
    </location>
</feature>
<dbReference type="STRING" id="133381.A0A2T9XYQ6"/>
<evidence type="ECO:0000256" key="3">
    <source>
        <dbReference type="ARBA" id="ARBA00023161"/>
    </source>
</evidence>
<dbReference type="PANTHER" id="PTHR13112:SF0">
    <property type="entry name" value="FI21285P1"/>
    <property type="match status" value="1"/>
</dbReference>
<accession>A0A2T9XYQ6</accession>
<dbReference type="GO" id="GO:0003729">
    <property type="term" value="F:mRNA binding"/>
    <property type="evidence" value="ECO:0007669"/>
    <property type="project" value="TreeGrafter"/>
</dbReference>
<comment type="similarity">
    <text evidence="2">Belongs to the RENT3 family.</text>
</comment>
<feature type="compositionally biased region" description="Basic residues" evidence="5">
    <location>
        <begin position="31"/>
        <end position="46"/>
    </location>
</feature>
<dbReference type="OrthoDB" id="18087at2759"/>
<comment type="subcellular location">
    <subcellularLocation>
        <location evidence="1">Nucleus</location>
    </subcellularLocation>
</comment>
<dbReference type="Proteomes" id="UP000245609">
    <property type="component" value="Unassembled WGS sequence"/>
</dbReference>
<feature type="domain" description="UPF3" evidence="6">
    <location>
        <begin position="367"/>
        <end position="536"/>
    </location>
</feature>
<feature type="compositionally biased region" description="Low complexity" evidence="5">
    <location>
        <begin position="1"/>
        <end position="17"/>
    </location>
</feature>
<keyword evidence="3" id="KW-0866">Nonsense-mediated mRNA decay</keyword>
<dbReference type="Pfam" id="PF03467">
    <property type="entry name" value="Smg4_UPF3"/>
    <property type="match status" value="1"/>
</dbReference>